<protein>
    <submittedName>
        <fullName evidence="1">Uncharacterized protein</fullName>
    </submittedName>
</protein>
<keyword evidence="2" id="KW-1185">Reference proteome</keyword>
<dbReference type="EMBL" id="VXIV02000079">
    <property type="protein sequence ID" value="KAF6041110.1"/>
    <property type="molecule type" value="Genomic_DNA"/>
</dbReference>
<proteinExistence type="predicted"/>
<organism evidence="1 2">
    <name type="scientific">Bugula neritina</name>
    <name type="common">Brown bryozoan</name>
    <name type="synonym">Sertularia neritina</name>
    <dbReference type="NCBI Taxonomy" id="10212"/>
    <lineage>
        <taxon>Eukaryota</taxon>
        <taxon>Metazoa</taxon>
        <taxon>Spiralia</taxon>
        <taxon>Lophotrochozoa</taxon>
        <taxon>Bryozoa</taxon>
        <taxon>Gymnolaemata</taxon>
        <taxon>Cheilostomatida</taxon>
        <taxon>Flustrina</taxon>
        <taxon>Buguloidea</taxon>
        <taxon>Bugulidae</taxon>
        <taxon>Bugula</taxon>
    </lineage>
</organism>
<accession>A0A7J7KSD7</accession>
<comment type="caution">
    <text evidence="1">The sequence shown here is derived from an EMBL/GenBank/DDBJ whole genome shotgun (WGS) entry which is preliminary data.</text>
</comment>
<name>A0A7J7KSD7_BUGNE</name>
<gene>
    <name evidence="1" type="ORF">EB796_000589</name>
</gene>
<evidence type="ECO:0000313" key="2">
    <source>
        <dbReference type="Proteomes" id="UP000593567"/>
    </source>
</evidence>
<dbReference type="Proteomes" id="UP000593567">
    <property type="component" value="Unassembled WGS sequence"/>
</dbReference>
<sequence length="200" mass="23415">MLAPVRKSRLKSWSAKERQPDPFHVKNCLQDVENDRDIFRELKQPLSLPLAPIDMTKTTVKPRVKVKRTHTAMNARTASKEYQSLLPGNCTSYYSIRKFYEEEKDKLIHKWSPEERRKQTVKWILKNLKFPEYDQIRRKTTSALFREFNKPKMTGKITISDDLISNPGDQSESAEIEEITSLLNDKTTLNVETYNSLPKL</sequence>
<dbReference type="AlphaFoldDB" id="A0A7J7KSD7"/>
<evidence type="ECO:0000313" key="1">
    <source>
        <dbReference type="EMBL" id="KAF6041110.1"/>
    </source>
</evidence>
<reference evidence="1" key="1">
    <citation type="submission" date="2020-06" db="EMBL/GenBank/DDBJ databases">
        <title>Draft genome of Bugula neritina, a colonial animal packing powerful symbionts and potential medicines.</title>
        <authorList>
            <person name="Rayko M."/>
        </authorList>
    </citation>
    <scope>NUCLEOTIDE SEQUENCE [LARGE SCALE GENOMIC DNA]</scope>
    <source>
        <strain evidence="1">Kwan_BN1</strain>
    </source>
</reference>
<dbReference type="OrthoDB" id="6074125at2759"/>